<dbReference type="EMBL" id="CACRTI010000004">
    <property type="protein sequence ID" value="VYT37356.1"/>
    <property type="molecule type" value="Genomic_DNA"/>
</dbReference>
<organism evidence="1">
    <name type="scientific">Citrobacter amalonaticus</name>
    <dbReference type="NCBI Taxonomy" id="35703"/>
    <lineage>
        <taxon>Bacteria</taxon>
        <taxon>Pseudomonadati</taxon>
        <taxon>Pseudomonadota</taxon>
        <taxon>Gammaproteobacteria</taxon>
        <taxon>Enterobacterales</taxon>
        <taxon>Enterobacteriaceae</taxon>
        <taxon>Citrobacter</taxon>
    </lineage>
</organism>
<reference evidence="1" key="1">
    <citation type="submission" date="2019-11" db="EMBL/GenBank/DDBJ databases">
        <authorList>
            <person name="Feng L."/>
        </authorList>
    </citation>
    <scope>NUCLEOTIDE SEQUENCE</scope>
    <source>
        <strain evidence="1">CAmalonaticusLFYP1</strain>
    </source>
</reference>
<dbReference type="AlphaFoldDB" id="A0A6N2WDQ9"/>
<accession>A0A6N2WDQ9</accession>
<name>A0A6N2WDQ9_CITAM</name>
<sequence length="63" mass="7360">MGMAKINKFLISVHQDGFSWENFESKVEPVIKDGFLTVKLTNGTRSYNLQRVNQYTVQYETEE</sequence>
<protein>
    <submittedName>
        <fullName evidence="1">Uncharacterized protein</fullName>
    </submittedName>
</protein>
<proteinExistence type="predicted"/>
<gene>
    <name evidence="1" type="ORF">CALFYP1_04276</name>
</gene>
<evidence type="ECO:0000313" key="1">
    <source>
        <dbReference type="EMBL" id="VYT37356.1"/>
    </source>
</evidence>